<feature type="region of interest" description="Disordered" evidence="1">
    <location>
        <begin position="1879"/>
        <end position="1961"/>
    </location>
</feature>
<gene>
    <name evidence="4" type="ORF">SCF082_LOCUS34917</name>
</gene>
<feature type="transmembrane region" description="Helical" evidence="2">
    <location>
        <begin position="591"/>
        <end position="618"/>
    </location>
</feature>
<feature type="transmembrane region" description="Helical" evidence="2">
    <location>
        <begin position="477"/>
        <end position="502"/>
    </location>
</feature>
<keyword evidence="2" id="KW-1133">Transmembrane helix</keyword>
<feature type="transmembrane region" description="Helical" evidence="2">
    <location>
        <begin position="1755"/>
        <end position="1775"/>
    </location>
</feature>
<name>A0ABP0P4R3_9DINO</name>
<sequence>TSLGGEITVELETPAEKLRGASTVQLEEIVQDLEVNGTQEDQNEYLQLCAKALSNPEDRQKAVEAVKELLRAGANPEAEMEDEDDTAMDFLAKDVDVITECIVSGVCQETLLPCLLLGEGEKFTKGVEDLMQDAELFDEEANRKSKTQLGCRSSGLLGEDGGTKETTWLEARLREKLRPILAPRVCAPPVEEKCFAVSKFYVSLEKQNLLRAPPVQAKLQVLPISGDVACNRRVLEAVAQTANEETLASDTVESIVEAAWLQHRASTLLEILLSVTNALLLCVVSYECHNFTGSRWALWAAAASTAKEAIQILPVMWRELSLNLLPDIIYVGAGVLALVPRMGAQALEELPCGPSMALLCSLSWLRLLFAMRGERWLGPRFLPIMFALRDTFAFFLVALLCLTASAHAYYVLNARGTDPFPVYSSITQTLRLGMFGDFDLFEFQGQDTTFHRSGSVSGSVWEPVDPTPQELGLEQYVYIQVVFYLTGIGITILLMNLLIGVLGQNYELYQDQAPQLFTRARAAMLLKHQDRPWFILAGWLQPWRSCDESSRPECWIRVLVSPLHLALGESGKFLVAQNFQLFFKANLFYKLLILLFAPIFLIGGFSLSLFVLCASLFFRPEGLQYLNRVAFLGCFGNERLIWVLVRPSPPSYELRSMRTDLKLCIQDLATDSKKDVRKLKRDVQNVKSHLQKMDHKLDSLMKMMEIQRQSSKDDLARARGPLAVAVGRRKNLSNDGVSYPVGIFLVNYAAQYATAEMVSILLQEKLGYNVEKMMDGGFTNDAFFALAGCAQPTNSSDRGCFKGMITRAHVSVEGWTSGYQPDWDKLQHDFPAEAPRNLGNMGYTGGASMFIAAAVQEEAHRREGLSLDFYRDYNVSWHDPSRYFTSPDQIDKNRLLPCTETILMNSRLMQLYHEFTGDDEGVIVRGSGDVIGKCFDGYFWLAPGCRSNSSKCITFITGGSGWSGNEHMQKAAFLSMPLAWTVGKTWNDFTTLPMDYTTMFYWWTPDTTFLRLDAKSLIFPPHDWREFERGMLRSTATSISIDKYISQDLNRLAPEIEELMMAYMVDLKDVNDIMLDELETGDSYFDTACRWLRGNSDRWVKWLPDKTKCFARYGLYHENKDVFVSNRSDPRGLTCKICPSGHFSEPIEDLNGTTFVCQPCAAGKYQASKASTECEPCGKGEYQDQIGRSSCQRCGFGEYQDVPGQSSCIACPSQTSTVGFGSVSMADCGCLERTINVASSNSAFDCRSCSVGLKCPFGSTLQSLRTGQVPDGSSLSAEYVPQVLEGYYAEQEEPLVLYTCKPATNCPGGKPGECAGGLLDKPCSVCAEGKAWNGQECTECGDVAIFVWAFGLLLSLVVLLQAYDFVASHSTAEATSFQACAFAFGIAANMVQSLAIFGLMSMTWTSSVSSTTNFLRVALLDLDQLGFGCITGSNSLLRYMSSGMIFPMVSICLLLRWSFSYMVQRMPRACAYPPWCPMWLRFGARRWRFFKTFNTMGAFYQIGFATLSAQTFQPLMCYSHPNGSQSLLEFPSTFCGDTEQIIMAVFGGAERKRPRLWRVERRLRRLASSLRSCWPLGAEVEGTNGEWRFRLDPLWHGVLGKMRRHRTTVVVLAWHLGSTKVVVVAGFFILCLVAVLQMPRWSVKHHRERVQAFTFLTNKFRFNVWWFGMALLARGFALSVTVVVGSDVPELQVALASVILLLYLCVLVRFWPWKASILNYADAAVCSCLLLLINLSRDASLPSTIFTDDFSMVMLCLLAAFVATTGILCVSALILSKCKNGGAGQSLLLNFSQPNVTKISKAVQDTAKELLQIEAGHLEDALSTMNTYDLEALTNTITLVSMELFPDSVPHGRFHHRIAVRVASRMSHCQSRQMMQLRQALSSSMMSGVASETLHHRPDEAEEKPVEAAPRWTLTPSDSTETGEHEDSQENRAEPNEEDADEVLNQRIGWADRGATVEVMM</sequence>
<dbReference type="Gene3D" id="2.10.50.10">
    <property type="entry name" value="Tumor Necrosis Factor Receptor, subunit A, domain 2"/>
    <property type="match status" value="2"/>
</dbReference>
<feature type="non-terminal residue" evidence="4">
    <location>
        <position position="1"/>
    </location>
</feature>
<dbReference type="SMART" id="SM01411">
    <property type="entry name" value="Ephrin_rec_like"/>
    <property type="match status" value="2"/>
</dbReference>
<dbReference type="SUPFAM" id="SSF53850">
    <property type="entry name" value="Periplasmic binding protein-like II"/>
    <property type="match status" value="1"/>
</dbReference>
<dbReference type="EMBL" id="CAXAMM010032558">
    <property type="protein sequence ID" value="CAK9069917.1"/>
    <property type="molecule type" value="Genomic_DNA"/>
</dbReference>
<dbReference type="CDD" id="cd00185">
    <property type="entry name" value="TNFRSF"/>
    <property type="match status" value="1"/>
</dbReference>
<feature type="transmembrane region" description="Helical" evidence="2">
    <location>
        <begin position="1664"/>
        <end position="1684"/>
    </location>
</feature>
<organism evidence="4 5">
    <name type="scientific">Durusdinium trenchii</name>
    <dbReference type="NCBI Taxonomy" id="1381693"/>
    <lineage>
        <taxon>Eukaryota</taxon>
        <taxon>Sar</taxon>
        <taxon>Alveolata</taxon>
        <taxon>Dinophyceae</taxon>
        <taxon>Suessiales</taxon>
        <taxon>Symbiodiniaceae</taxon>
        <taxon>Durusdinium</taxon>
    </lineage>
</organism>
<comment type="caution">
    <text evidence="4">The sequence shown here is derived from an EMBL/GenBank/DDBJ whole genome shotgun (WGS) entry which is preliminary data.</text>
</comment>
<dbReference type="InterPro" id="IPR011641">
    <property type="entry name" value="Tyr-kin_ephrin_A/B_rcpt-like"/>
</dbReference>
<feature type="transmembrane region" description="Helical" evidence="2">
    <location>
        <begin position="1609"/>
        <end position="1636"/>
    </location>
</feature>
<keyword evidence="2" id="KW-0812">Transmembrane</keyword>
<keyword evidence="2" id="KW-0472">Membrane</keyword>
<dbReference type="Gene3D" id="3.40.190.100">
    <property type="entry name" value="Glycine betaine-binding periplasmic protein, domain 2"/>
    <property type="match status" value="1"/>
</dbReference>
<dbReference type="PANTHER" id="PTHR46967:SF1">
    <property type="entry name" value="KERATIN-ASSOCIATED PROTEIN 16-1-LIKE"/>
    <property type="match status" value="1"/>
</dbReference>
<feature type="transmembrane region" description="Helical" evidence="2">
    <location>
        <begin position="1345"/>
        <end position="1367"/>
    </location>
</feature>
<proteinExistence type="predicted"/>
<dbReference type="Gene3D" id="3.40.190.10">
    <property type="entry name" value="Periplasmic binding protein-like II"/>
    <property type="match status" value="1"/>
</dbReference>
<feature type="transmembrane region" description="Helical" evidence="2">
    <location>
        <begin position="1439"/>
        <end position="1459"/>
    </location>
</feature>
<feature type="transmembrane region" description="Helical" evidence="2">
    <location>
        <begin position="1379"/>
        <end position="1400"/>
    </location>
</feature>
<feature type="transmembrane region" description="Helical" evidence="2">
    <location>
        <begin position="392"/>
        <end position="412"/>
    </location>
</feature>
<evidence type="ECO:0000259" key="3">
    <source>
        <dbReference type="Pfam" id="PF07699"/>
    </source>
</evidence>
<dbReference type="Proteomes" id="UP001642464">
    <property type="component" value="Unassembled WGS sequence"/>
</dbReference>
<feature type="transmembrane region" description="Helical" evidence="2">
    <location>
        <begin position="1691"/>
        <end position="1711"/>
    </location>
</feature>
<evidence type="ECO:0000313" key="4">
    <source>
        <dbReference type="EMBL" id="CAK9069917.1"/>
    </source>
</evidence>
<dbReference type="Pfam" id="PF07699">
    <property type="entry name" value="Ephrin_rec_like"/>
    <property type="match status" value="1"/>
</dbReference>
<evidence type="ECO:0000256" key="1">
    <source>
        <dbReference type="SAM" id="MobiDB-lite"/>
    </source>
</evidence>
<protein>
    <submittedName>
        <fullName evidence="4">EGF and pentraxin domain-containing protein 1 (CCP module-containing protein 22) (Polydom) (Selectin-like osteoblast-derived protein) (SEL-OB) (Serologically defined breast cancer antigen NY-BR-38)</fullName>
    </submittedName>
</protein>
<keyword evidence="5" id="KW-1185">Reference proteome</keyword>
<evidence type="ECO:0000313" key="5">
    <source>
        <dbReference type="Proteomes" id="UP001642464"/>
    </source>
</evidence>
<feature type="compositionally biased region" description="Basic and acidic residues" evidence="1">
    <location>
        <begin position="1922"/>
        <end position="1935"/>
    </location>
</feature>
<accession>A0ABP0P4R3</accession>
<reference evidence="4 5" key="1">
    <citation type="submission" date="2024-02" db="EMBL/GenBank/DDBJ databases">
        <authorList>
            <person name="Chen Y."/>
            <person name="Shah S."/>
            <person name="Dougan E. K."/>
            <person name="Thang M."/>
            <person name="Chan C."/>
        </authorList>
    </citation>
    <scope>NUCLEOTIDE SEQUENCE [LARGE SCALE GENOMIC DNA]</scope>
</reference>
<dbReference type="PANTHER" id="PTHR46967">
    <property type="entry name" value="INSULIN-LIKE GROWTH FACTOR BINDING PROTEIN,N-TERMINAL"/>
    <property type="match status" value="1"/>
</dbReference>
<feature type="domain" description="Tyrosine-protein kinase ephrin type A/B receptor-like" evidence="3">
    <location>
        <begin position="1180"/>
        <end position="1228"/>
    </location>
</feature>
<feature type="compositionally biased region" description="Basic and acidic residues" evidence="1">
    <location>
        <begin position="1893"/>
        <end position="1906"/>
    </location>
</feature>
<evidence type="ECO:0000256" key="2">
    <source>
        <dbReference type="SAM" id="Phobius"/>
    </source>
</evidence>